<organism evidence="8 9">
    <name type="scientific">Vibrio eleionomae</name>
    <dbReference type="NCBI Taxonomy" id="2653505"/>
    <lineage>
        <taxon>Bacteria</taxon>
        <taxon>Pseudomonadati</taxon>
        <taxon>Pseudomonadota</taxon>
        <taxon>Gammaproteobacteria</taxon>
        <taxon>Vibrionales</taxon>
        <taxon>Vibrionaceae</taxon>
        <taxon>Vibrio</taxon>
    </lineage>
</organism>
<dbReference type="PANTHER" id="PTHR30250">
    <property type="entry name" value="PST FAMILY PREDICTED COLANIC ACID TRANSPORTER"/>
    <property type="match status" value="1"/>
</dbReference>
<evidence type="ECO:0000256" key="5">
    <source>
        <dbReference type="ARBA" id="ARBA00022989"/>
    </source>
</evidence>
<keyword evidence="9" id="KW-1185">Reference proteome</keyword>
<comment type="caution">
    <text evidence="8">The sequence shown here is derived from an EMBL/GenBank/DDBJ whole genome shotgun (WGS) entry which is preliminary data.</text>
</comment>
<keyword evidence="5 7" id="KW-1133">Transmembrane helix</keyword>
<dbReference type="PANTHER" id="PTHR30250:SF10">
    <property type="entry name" value="LIPOPOLYSACCHARIDE BIOSYNTHESIS PROTEIN WZXC"/>
    <property type="match status" value="1"/>
</dbReference>
<evidence type="ECO:0000313" key="8">
    <source>
        <dbReference type="EMBL" id="MZI95557.1"/>
    </source>
</evidence>
<comment type="subcellular location">
    <subcellularLocation>
        <location evidence="1">Cell membrane</location>
        <topology evidence="1">Multi-pass membrane protein</topology>
    </subcellularLocation>
</comment>
<dbReference type="GO" id="GO:0005886">
    <property type="term" value="C:plasma membrane"/>
    <property type="evidence" value="ECO:0007669"/>
    <property type="project" value="UniProtKB-SubCell"/>
</dbReference>
<feature type="transmembrane region" description="Helical" evidence="7">
    <location>
        <begin position="319"/>
        <end position="342"/>
    </location>
</feature>
<keyword evidence="3" id="KW-1003">Cell membrane</keyword>
<feature type="transmembrane region" description="Helical" evidence="7">
    <location>
        <begin position="22"/>
        <end position="40"/>
    </location>
</feature>
<evidence type="ECO:0000256" key="3">
    <source>
        <dbReference type="ARBA" id="ARBA00022475"/>
    </source>
</evidence>
<gene>
    <name evidence="8" type="ORF">F9817_20465</name>
</gene>
<feature type="transmembrane region" description="Helical" evidence="7">
    <location>
        <begin position="117"/>
        <end position="138"/>
    </location>
</feature>
<evidence type="ECO:0000313" key="9">
    <source>
        <dbReference type="Proteomes" id="UP000462621"/>
    </source>
</evidence>
<proteinExistence type="inferred from homology"/>
<dbReference type="EMBL" id="WEKT01000060">
    <property type="protein sequence ID" value="MZI95557.1"/>
    <property type="molecule type" value="Genomic_DNA"/>
</dbReference>
<evidence type="ECO:0000256" key="2">
    <source>
        <dbReference type="ARBA" id="ARBA00007430"/>
    </source>
</evidence>
<feature type="transmembrane region" description="Helical" evidence="7">
    <location>
        <begin position="414"/>
        <end position="432"/>
    </location>
</feature>
<dbReference type="RefSeq" id="WP_161158053.1">
    <property type="nucleotide sequence ID" value="NZ_WEKT01000060.1"/>
</dbReference>
<evidence type="ECO:0000256" key="4">
    <source>
        <dbReference type="ARBA" id="ARBA00022692"/>
    </source>
</evidence>
<evidence type="ECO:0000256" key="1">
    <source>
        <dbReference type="ARBA" id="ARBA00004651"/>
    </source>
</evidence>
<keyword evidence="4 7" id="KW-0812">Transmembrane</keyword>
<feature type="transmembrane region" description="Helical" evidence="7">
    <location>
        <begin position="354"/>
        <end position="375"/>
    </location>
</feature>
<feature type="transmembrane region" description="Helical" evidence="7">
    <location>
        <begin position="84"/>
        <end position="105"/>
    </location>
</feature>
<feature type="transmembrane region" description="Helical" evidence="7">
    <location>
        <begin position="46"/>
        <end position="63"/>
    </location>
</feature>
<name>A0A7X4RWP2_9VIBR</name>
<dbReference type="Pfam" id="PF13440">
    <property type="entry name" value="Polysacc_synt_3"/>
    <property type="match status" value="1"/>
</dbReference>
<dbReference type="AlphaFoldDB" id="A0A7X4RWP2"/>
<accession>A0A7X4RWP2</accession>
<feature type="transmembrane region" description="Helical" evidence="7">
    <location>
        <begin position="381"/>
        <end position="402"/>
    </location>
</feature>
<protein>
    <submittedName>
        <fullName evidence="8">Oligosaccharide flippase family protein</fullName>
    </submittedName>
</protein>
<dbReference type="InterPro" id="IPR050833">
    <property type="entry name" value="Poly_Biosynth_Transport"/>
</dbReference>
<sequence>MVIDNLNKKVAIGYLWNLASKWITRFIGIISTLILIRILAPNDFGIATLANIVLALFVMLSEVGSDKYVIKSQECTNELLNSAWSLNIALKFFCGIIIASVAPYIADFIHEPILRNVLLVCSVIPIIGAFKNIGILQFERDLNYRPLTKLSVAVKLTVFPITIGLALWLQNYWALLVGTLVSEVIGVIGSYRIHPYRPKWSMKQWGKQWSFSKWMVISTTTGYLRSRIDAFLLGKFLPANAVGLFRVSQEFAWLPFSEVIAPATRSFYASLTKVSNDKKELIEQLIRYQSIAYLLVVPSAFGIYVLQDQIVWVVMGEKWMPAAPVLGLLSLLMLSMPLNIALQSVLTHLSKVKYLVWIDVVMILAIGGSFVALYQQGVEELVTYTLLRVILVIVFIMMLLISYKWILGIPVIRLLTSLLIPMLPALVMYWGIEQLLLMIHFVPVINLALSIVAGAAIFTPLMLIMIIAFRKLLPDYQYLYELIIHVAAMLRRKIVTR</sequence>
<reference evidence="8 9" key="1">
    <citation type="submission" date="2019-10" db="EMBL/GenBank/DDBJ databases">
        <title>Vibrio sp. nov. isolated from a shrimp pond.</title>
        <authorList>
            <person name="Gomez-Gil B."/>
            <person name="Enciso-Ibarra J."/>
            <person name="Enciso-Ibarra K."/>
            <person name="Bolan-Mejia C."/>
        </authorList>
    </citation>
    <scope>NUCLEOTIDE SEQUENCE [LARGE SCALE GENOMIC DNA]</scope>
    <source>
        <strain evidence="8 9">CAIM 722</strain>
    </source>
</reference>
<feature type="transmembrane region" description="Helical" evidence="7">
    <location>
        <begin position="285"/>
        <end position="307"/>
    </location>
</feature>
<evidence type="ECO:0000256" key="6">
    <source>
        <dbReference type="ARBA" id="ARBA00023136"/>
    </source>
</evidence>
<evidence type="ECO:0000256" key="7">
    <source>
        <dbReference type="SAM" id="Phobius"/>
    </source>
</evidence>
<feature type="transmembrane region" description="Helical" evidence="7">
    <location>
        <begin position="444"/>
        <end position="469"/>
    </location>
</feature>
<keyword evidence="6 7" id="KW-0472">Membrane</keyword>
<dbReference type="Proteomes" id="UP000462621">
    <property type="component" value="Unassembled WGS sequence"/>
</dbReference>
<comment type="similarity">
    <text evidence="2">Belongs to the polysaccharide synthase family.</text>
</comment>
<feature type="transmembrane region" description="Helical" evidence="7">
    <location>
        <begin position="175"/>
        <end position="193"/>
    </location>
</feature>
<feature type="transmembrane region" description="Helical" evidence="7">
    <location>
        <begin position="150"/>
        <end position="169"/>
    </location>
</feature>